<dbReference type="SUPFAM" id="SSF48008">
    <property type="entry name" value="GntR ligand-binding domain-like"/>
    <property type="match status" value="1"/>
</dbReference>
<dbReference type="SUPFAM" id="SSF46785">
    <property type="entry name" value="Winged helix' DNA-binding domain"/>
    <property type="match status" value="1"/>
</dbReference>
<evidence type="ECO:0000259" key="4">
    <source>
        <dbReference type="PROSITE" id="PS50949"/>
    </source>
</evidence>
<proteinExistence type="predicted"/>
<gene>
    <name evidence="5" type="ORF">GCM10007096_16220</name>
</gene>
<evidence type="ECO:0000313" key="6">
    <source>
        <dbReference type="Proteomes" id="UP000656813"/>
    </source>
</evidence>
<feature type="domain" description="HTH gntR-type" evidence="4">
    <location>
        <begin position="13"/>
        <end position="80"/>
    </location>
</feature>
<dbReference type="PANTHER" id="PTHR43537:SF24">
    <property type="entry name" value="GLUCONATE OPERON TRANSCRIPTIONAL REPRESSOR"/>
    <property type="match status" value="1"/>
</dbReference>
<dbReference type="SMART" id="SM00345">
    <property type="entry name" value="HTH_GNTR"/>
    <property type="match status" value="1"/>
</dbReference>
<sequence length="226" mass="26137">MLEFSIPSPRAYKSKQDYVYQVLRGAIMKCELNPGQKLIIKEIADLLSVSAIPVREALRLLHSEDLVEYNAHTGAVVSPISPESIVETFMLKEALEVVSIKVAIQKVTADALEKLKGQLEKMNELIRTENYKLWGHLNTEFHMLITDIADMPLLEEMLLRVLDKWERIRNYFFSELLMHRHAQSQNEHIAIVTAIEKGDIKEAEQLIKQHNQKALDYYMEHIQLDD</sequence>
<dbReference type="InterPro" id="IPR008920">
    <property type="entry name" value="TF_FadR/GntR_C"/>
</dbReference>
<name>A0A8J2ZVZ4_9BACL</name>
<keyword evidence="2" id="KW-0238">DNA-binding</keyword>
<dbReference type="GO" id="GO:0003700">
    <property type="term" value="F:DNA-binding transcription factor activity"/>
    <property type="evidence" value="ECO:0007669"/>
    <property type="project" value="InterPro"/>
</dbReference>
<evidence type="ECO:0000256" key="3">
    <source>
        <dbReference type="ARBA" id="ARBA00023163"/>
    </source>
</evidence>
<dbReference type="Gene3D" id="1.10.10.10">
    <property type="entry name" value="Winged helix-like DNA-binding domain superfamily/Winged helix DNA-binding domain"/>
    <property type="match status" value="1"/>
</dbReference>
<protein>
    <submittedName>
        <fullName evidence="5">GntR family transcriptional regulator</fullName>
    </submittedName>
</protein>
<dbReference type="Proteomes" id="UP000656813">
    <property type="component" value="Unassembled WGS sequence"/>
</dbReference>
<dbReference type="PROSITE" id="PS50949">
    <property type="entry name" value="HTH_GNTR"/>
    <property type="match status" value="1"/>
</dbReference>
<dbReference type="GO" id="GO:0003677">
    <property type="term" value="F:DNA binding"/>
    <property type="evidence" value="ECO:0007669"/>
    <property type="project" value="UniProtKB-KW"/>
</dbReference>
<dbReference type="Gene3D" id="1.20.120.530">
    <property type="entry name" value="GntR ligand-binding domain-like"/>
    <property type="match status" value="1"/>
</dbReference>
<dbReference type="InterPro" id="IPR011711">
    <property type="entry name" value="GntR_C"/>
</dbReference>
<reference evidence="5" key="1">
    <citation type="journal article" date="2014" name="Int. J. Syst. Evol. Microbiol.">
        <title>Complete genome sequence of Corynebacterium casei LMG S-19264T (=DSM 44701T), isolated from a smear-ripened cheese.</title>
        <authorList>
            <consortium name="US DOE Joint Genome Institute (JGI-PGF)"/>
            <person name="Walter F."/>
            <person name="Albersmeier A."/>
            <person name="Kalinowski J."/>
            <person name="Ruckert C."/>
        </authorList>
    </citation>
    <scope>NUCLEOTIDE SEQUENCE</scope>
    <source>
        <strain evidence="5">CGMCC 1.12777</strain>
    </source>
</reference>
<evidence type="ECO:0000256" key="1">
    <source>
        <dbReference type="ARBA" id="ARBA00023015"/>
    </source>
</evidence>
<reference evidence="5" key="2">
    <citation type="submission" date="2020-09" db="EMBL/GenBank/DDBJ databases">
        <authorList>
            <person name="Sun Q."/>
            <person name="Zhou Y."/>
        </authorList>
    </citation>
    <scope>NUCLEOTIDE SEQUENCE</scope>
    <source>
        <strain evidence="5">CGMCC 1.12777</strain>
    </source>
</reference>
<evidence type="ECO:0000313" key="5">
    <source>
        <dbReference type="EMBL" id="GGH80185.1"/>
    </source>
</evidence>
<keyword evidence="1" id="KW-0805">Transcription regulation</keyword>
<dbReference type="SMART" id="SM00895">
    <property type="entry name" value="FCD"/>
    <property type="match status" value="1"/>
</dbReference>
<organism evidence="5 6">
    <name type="scientific">Pullulanibacillus pueri</name>
    <dbReference type="NCBI Taxonomy" id="1437324"/>
    <lineage>
        <taxon>Bacteria</taxon>
        <taxon>Bacillati</taxon>
        <taxon>Bacillota</taxon>
        <taxon>Bacilli</taxon>
        <taxon>Bacillales</taxon>
        <taxon>Sporolactobacillaceae</taxon>
        <taxon>Pullulanibacillus</taxon>
    </lineage>
</organism>
<comment type="caution">
    <text evidence="5">The sequence shown here is derived from an EMBL/GenBank/DDBJ whole genome shotgun (WGS) entry which is preliminary data.</text>
</comment>
<accession>A0A8J2ZVZ4</accession>
<dbReference type="EMBL" id="BMFV01000009">
    <property type="protein sequence ID" value="GGH80185.1"/>
    <property type="molecule type" value="Genomic_DNA"/>
</dbReference>
<keyword evidence="3" id="KW-0804">Transcription</keyword>
<keyword evidence="6" id="KW-1185">Reference proteome</keyword>
<dbReference type="PANTHER" id="PTHR43537">
    <property type="entry name" value="TRANSCRIPTIONAL REGULATOR, GNTR FAMILY"/>
    <property type="match status" value="1"/>
</dbReference>
<dbReference type="InterPro" id="IPR036390">
    <property type="entry name" value="WH_DNA-bd_sf"/>
</dbReference>
<dbReference type="InterPro" id="IPR000524">
    <property type="entry name" value="Tscrpt_reg_HTH_GntR"/>
</dbReference>
<dbReference type="Pfam" id="PF07729">
    <property type="entry name" value="FCD"/>
    <property type="match status" value="1"/>
</dbReference>
<evidence type="ECO:0000256" key="2">
    <source>
        <dbReference type="ARBA" id="ARBA00023125"/>
    </source>
</evidence>
<dbReference type="Pfam" id="PF00392">
    <property type="entry name" value="GntR"/>
    <property type="match status" value="1"/>
</dbReference>
<dbReference type="AlphaFoldDB" id="A0A8J2ZVZ4"/>
<dbReference type="InterPro" id="IPR036388">
    <property type="entry name" value="WH-like_DNA-bd_sf"/>
</dbReference>